<accession>A0A9D4CH32</accession>
<proteinExistence type="predicted"/>
<evidence type="ECO:0000313" key="1">
    <source>
        <dbReference type="EMBL" id="KAH3724250.1"/>
    </source>
</evidence>
<name>A0A9D4CH32_DREPO</name>
<reference evidence="1" key="2">
    <citation type="submission" date="2020-11" db="EMBL/GenBank/DDBJ databases">
        <authorList>
            <person name="McCartney M.A."/>
            <person name="Auch B."/>
            <person name="Kono T."/>
            <person name="Mallez S."/>
            <person name="Becker A."/>
            <person name="Gohl D.M."/>
            <person name="Silverstein K.A.T."/>
            <person name="Koren S."/>
            <person name="Bechman K.B."/>
            <person name="Herman A."/>
            <person name="Abrahante J.E."/>
            <person name="Garbe J."/>
        </authorList>
    </citation>
    <scope>NUCLEOTIDE SEQUENCE</scope>
    <source>
        <strain evidence="1">Duluth1</strain>
        <tissue evidence="1">Whole animal</tissue>
    </source>
</reference>
<evidence type="ECO:0000313" key="2">
    <source>
        <dbReference type="Proteomes" id="UP000828390"/>
    </source>
</evidence>
<reference evidence="1" key="1">
    <citation type="journal article" date="2019" name="bioRxiv">
        <title>The Genome of the Zebra Mussel, Dreissena polymorpha: A Resource for Invasive Species Research.</title>
        <authorList>
            <person name="McCartney M.A."/>
            <person name="Auch B."/>
            <person name="Kono T."/>
            <person name="Mallez S."/>
            <person name="Zhang Y."/>
            <person name="Obille A."/>
            <person name="Becker A."/>
            <person name="Abrahante J.E."/>
            <person name="Garbe J."/>
            <person name="Badalamenti J.P."/>
            <person name="Herman A."/>
            <person name="Mangelson H."/>
            <person name="Liachko I."/>
            <person name="Sullivan S."/>
            <person name="Sone E.D."/>
            <person name="Koren S."/>
            <person name="Silverstein K.A.T."/>
            <person name="Beckman K.B."/>
            <person name="Gohl D.M."/>
        </authorList>
    </citation>
    <scope>NUCLEOTIDE SEQUENCE</scope>
    <source>
        <strain evidence="1">Duluth1</strain>
        <tissue evidence="1">Whole animal</tissue>
    </source>
</reference>
<dbReference type="EMBL" id="JAIWYP010000012">
    <property type="protein sequence ID" value="KAH3724250.1"/>
    <property type="molecule type" value="Genomic_DNA"/>
</dbReference>
<gene>
    <name evidence="1" type="ORF">DPMN_050065</name>
</gene>
<organism evidence="1 2">
    <name type="scientific">Dreissena polymorpha</name>
    <name type="common">Zebra mussel</name>
    <name type="synonym">Mytilus polymorpha</name>
    <dbReference type="NCBI Taxonomy" id="45954"/>
    <lineage>
        <taxon>Eukaryota</taxon>
        <taxon>Metazoa</taxon>
        <taxon>Spiralia</taxon>
        <taxon>Lophotrochozoa</taxon>
        <taxon>Mollusca</taxon>
        <taxon>Bivalvia</taxon>
        <taxon>Autobranchia</taxon>
        <taxon>Heteroconchia</taxon>
        <taxon>Euheterodonta</taxon>
        <taxon>Imparidentia</taxon>
        <taxon>Neoheterodontei</taxon>
        <taxon>Myida</taxon>
        <taxon>Dreissenoidea</taxon>
        <taxon>Dreissenidae</taxon>
        <taxon>Dreissena</taxon>
    </lineage>
</organism>
<dbReference type="Proteomes" id="UP000828390">
    <property type="component" value="Unassembled WGS sequence"/>
</dbReference>
<keyword evidence="2" id="KW-1185">Reference proteome</keyword>
<sequence length="95" mass="10817">MNLREASDESESSLIDTDSTILKTTADVELKPEDIIAIHRIPFKKGTTRLIIIKLRHNNAKSAIMHKRTSLKTKGYKLEDVVTKRTQAGYFYTPI</sequence>
<protein>
    <submittedName>
        <fullName evidence="1">Uncharacterized protein</fullName>
    </submittedName>
</protein>
<dbReference type="AlphaFoldDB" id="A0A9D4CH32"/>
<comment type="caution">
    <text evidence="1">The sequence shown here is derived from an EMBL/GenBank/DDBJ whole genome shotgun (WGS) entry which is preliminary data.</text>
</comment>